<evidence type="ECO:0000256" key="8">
    <source>
        <dbReference type="SAM" id="Phobius"/>
    </source>
</evidence>
<dbReference type="GO" id="GO:0005886">
    <property type="term" value="C:plasma membrane"/>
    <property type="evidence" value="ECO:0007669"/>
    <property type="project" value="UniProtKB-SubCell"/>
</dbReference>
<feature type="transmembrane region" description="Helical" evidence="8">
    <location>
        <begin position="141"/>
        <end position="159"/>
    </location>
</feature>
<keyword evidence="4 10" id="KW-0808">Transferase</keyword>
<evidence type="ECO:0000256" key="4">
    <source>
        <dbReference type="ARBA" id="ARBA00022679"/>
    </source>
</evidence>
<feature type="transmembrane region" description="Helical" evidence="8">
    <location>
        <begin position="118"/>
        <end position="135"/>
    </location>
</feature>
<keyword evidence="3" id="KW-0328">Glycosyltransferase</keyword>
<feature type="transmembrane region" description="Helical" evidence="8">
    <location>
        <begin position="406"/>
        <end position="424"/>
    </location>
</feature>
<keyword evidence="6 8" id="KW-1133">Transmembrane helix</keyword>
<evidence type="ECO:0000256" key="6">
    <source>
        <dbReference type="ARBA" id="ARBA00022989"/>
    </source>
</evidence>
<organism evidence="10 11">
    <name type="scientific">Hanamia caeni</name>
    <dbReference type="NCBI Taxonomy" id="2294116"/>
    <lineage>
        <taxon>Bacteria</taxon>
        <taxon>Pseudomonadati</taxon>
        <taxon>Bacteroidota</taxon>
        <taxon>Chitinophagia</taxon>
        <taxon>Chitinophagales</taxon>
        <taxon>Chitinophagaceae</taxon>
        <taxon>Hanamia</taxon>
    </lineage>
</organism>
<dbReference type="OrthoDB" id="9792789at2"/>
<evidence type="ECO:0000256" key="3">
    <source>
        <dbReference type="ARBA" id="ARBA00022676"/>
    </source>
</evidence>
<dbReference type="PANTHER" id="PTHR33908">
    <property type="entry name" value="MANNOSYLTRANSFERASE YKCB-RELATED"/>
    <property type="match status" value="1"/>
</dbReference>
<evidence type="ECO:0000313" key="11">
    <source>
        <dbReference type="Proteomes" id="UP000267223"/>
    </source>
</evidence>
<feature type="transmembrane region" description="Helical" evidence="8">
    <location>
        <begin position="266"/>
        <end position="290"/>
    </location>
</feature>
<evidence type="ECO:0000313" key="10">
    <source>
        <dbReference type="EMBL" id="RNI35824.1"/>
    </source>
</evidence>
<proteinExistence type="predicted"/>
<sequence>MEIANSINRKQSNLYLGIIILSGILFFIPFLGRVHLFDWDEINFAESAREMIVTGNYHRVQINFQPFWEKPPFFFWLQAGAMKVFGVNEFAARFPNAIFGIITLVTFFLIGKKYKSPRFGFIWAISYLGTFLPHLYFKSGIIDPVFNYFIFLGVYFMYLDLSGKYYVNKYLYVALAGLFIGLATLTKGPVGLLVFLISFFIYFLFTRFKNFPNIKKIIVFIFFFTLICLLWFGEEIMEHGFWFLKEFLAYQVDLFLHPVASHGEPFYYHFVVVFIGCFPISIIALPVMFGKKVDVTKEFSRLMKILFWTVMILFSITTTKIVHYSSLTYMPLSFMATCYLDWLIVNRQKMKISLLVLIGLMGFVFSFLLAALPYVANHHELILPYLKDPFARASLDVNVHWSGFESYIGILYFIIVLLAVFLFTKKQNWKALLFLFYSTAVCLFIYLLAVVPKIEKYSQGPAIEFYKTLQGKDVYVWPIGFKSYAQYFYAKKPASPVYGEKDEKFLLQGNIQKPAYFVVKITNTGFDSTCNNCTLIKQEGGFKFYERAPADIDKK</sequence>
<feature type="transmembrane region" description="Helical" evidence="8">
    <location>
        <begin position="217"/>
        <end position="233"/>
    </location>
</feature>
<dbReference type="PANTHER" id="PTHR33908:SF3">
    <property type="entry name" value="UNDECAPRENYL PHOSPHATE-ALPHA-4-AMINO-4-DEOXY-L-ARABINOSE ARABINOSYL TRANSFERASE"/>
    <property type="match status" value="1"/>
</dbReference>
<dbReference type="Pfam" id="PF13231">
    <property type="entry name" value="PMT_2"/>
    <property type="match status" value="1"/>
</dbReference>
<feature type="transmembrane region" description="Helical" evidence="8">
    <location>
        <begin position="352"/>
        <end position="376"/>
    </location>
</feature>
<name>A0A3M9NDG5_9BACT</name>
<gene>
    <name evidence="10" type="ORF">EFY79_12815</name>
</gene>
<dbReference type="InterPro" id="IPR050297">
    <property type="entry name" value="LipidA_mod_glycosyltrf_83"/>
</dbReference>
<dbReference type="RefSeq" id="WP_123121105.1">
    <property type="nucleotide sequence ID" value="NZ_RJJR01000009.1"/>
</dbReference>
<evidence type="ECO:0000256" key="1">
    <source>
        <dbReference type="ARBA" id="ARBA00004651"/>
    </source>
</evidence>
<evidence type="ECO:0000256" key="5">
    <source>
        <dbReference type="ARBA" id="ARBA00022692"/>
    </source>
</evidence>
<keyword evidence="11" id="KW-1185">Reference proteome</keyword>
<evidence type="ECO:0000256" key="2">
    <source>
        <dbReference type="ARBA" id="ARBA00022475"/>
    </source>
</evidence>
<dbReference type="GO" id="GO:0010041">
    <property type="term" value="P:response to iron(III) ion"/>
    <property type="evidence" value="ECO:0007669"/>
    <property type="project" value="TreeGrafter"/>
</dbReference>
<keyword evidence="5 8" id="KW-0812">Transmembrane</keyword>
<dbReference type="InterPro" id="IPR038731">
    <property type="entry name" value="RgtA/B/C-like"/>
</dbReference>
<feature type="transmembrane region" description="Helical" evidence="8">
    <location>
        <begin position="166"/>
        <end position="183"/>
    </location>
</feature>
<dbReference type="GO" id="GO:0016763">
    <property type="term" value="F:pentosyltransferase activity"/>
    <property type="evidence" value="ECO:0007669"/>
    <property type="project" value="TreeGrafter"/>
</dbReference>
<dbReference type="EMBL" id="RJJR01000009">
    <property type="protein sequence ID" value="RNI35824.1"/>
    <property type="molecule type" value="Genomic_DNA"/>
</dbReference>
<feature type="domain" description="Glycosyltransferase RgtA/B/C/D-like" evidence="9">
    <location>
        <begin position="70"/>
        <end position="231"/>
    </location>
</feature>
<feature type="transmembrane region" description="Helical" evidence="8">
    <location>
        <begin position="90"/>
        <end position="111"/>
    </location>
</feature>
<keyword evidence="7 8" id="KW-0472">Membrane</keyword>
<feature type="transmembrane region" description="Helical" evidence="8">
    <location>
        <begin position="302"/>
        <end position="322"/>
    </location>
</feature>
<feature type="transmembrane region" description="Helical" evidence="8">
    <location>
        <begin position="12"/>
        <end position="31"/>
    </location>
</feature>
<accession>A0A3M9NDG5</accession>
<evidence type="ECO:0000259" key="9">
    <source>
        <dbReference type="Pfam" id="PF13231"/>
    </source>
</evidence>
<dbReference type="Proteomes" id="UP000267223">
    <property type="component" value="Unassembled WGS sequence"/>
</dbReference>
<feature type="transmembrane region" description="Helical" evidence="8">
    <location>
        <begin position="189"/>
        <end position="205"/>
    </location>
</feature>
<dbReference type="GO" id="GO:0009103">
    <property type="term" value="P:lipopolysaccharide biosynthetic process"/>
    <property type="evidence" value="ECO:0007669"/>
    <property type="project" value="UniProtKB-ARBA"/>
</dbReference>
<evidence type="ECO:0000256" key="7">
    <source>
        <dbReference type="ARBA" id="ARBA00023136"/>
    </source>
</evidence>
<comment type="subcellular location">
    <subcellularLocation>
        <location evidence="1">Cell membrane</location>
        <topology evidence="1">Multi-pass membrane protein</topology>
    </subcellularLocation>
</comment>
<feature type="transmembrane region" description="Helical" evidence="8">
    <location>
        <begin position="328"/>
        <end position="345"/>
    </location>
</feature>
<comment type="caution">
    <text evidence="10">The sequence shown here is derived from an EMBL/GenBank/DDBJ whole genome shotgun (WGS) entry which is preliminary data.</text>
</comment>
<protein>
    <submittedName>
        <fullName evidence="10">Glycosyltransferase family 39 protein</fullName>
    </submittedName>
</protein>
<reference evidence="10 11" key="1">
    <citation type="submission" date="2018-11" db="EMBL/GenBank/DDBJ databases">
        <title>Draft genome sequence of Ferruginibacter sp. BO-59.</title>
        <authorList>
            <person name="Im W.T."/>
        </authorList>
    </citation>
    <scope>NUCLEOTIDE SEQUENCE [LARGE SCALE GENOMIC DNA]</scope>
    <source>
        <strain evidence="10 11">BO-59</strain>
    </source>
</reference>
<feature type="transmembrane region" description="Helical" evidence="8">
    <location>
        <begin position="431"/>
        <end position="451"/>
    </location>
</feature>
<dbReference type="AlphaFoldDB" id="A0A3M9NDG5"/>
<keyword evidence="2" id="KW-1003">Cell membrane</keyword>